<dbReference type="EMBL" id="CP006577">
    <property type="protein sequence ID" value="AIG97215.1"/>
    <property type="molecule type" value="Genomic_DNA"/>
</dbReference>
<name>A0A075W9Z9_ARCFL</name>
<dbReference type="HOGENOM" id="CLU_1529136_0_0_2"/>
<evidence type="ECO:0000313" key="2">
    <source>
        <dbReference type="Proteomes" id="UP000028501"/>
    </source>
</evidence>
<dbReference type="RefSeq" id="WP_010877904.1">
    <property type="nucleotide sequence ID" value="NZ_CP006577.1"/>
</dbReference>
<gene>
    <name evidence="1" type="ORF">AFULGI_00004000</name>
</gene>
<dbReference type="PROSITE" id="PS51257">
    <property type="entry name" value="PROKAR_LIPOPROTEIN"/>
    <property type="match status" value="1"/>
</dbReference>
<dbReference type="Proteomes" id="UP000028501">
    <property type="component" value="Chromosome"/>
</dbReference>
<sequence>MNRIVGILISILMLACIGVTMAAETPVEATIEPKNTFSEPLATQMVLLKGIFDPKVEPMDPANDAIEITGVLKLNHNEVRGVVNINNKKGEFAGKCTPFKSSNFEGVVLKCGSEGSIKVLQINIGDGKLELFGKYGDGIVFLEGKIPEMSYKSLASSASAPTSVRPEAWMVDILL</sequence>
<accession>A0A075W9Z9</accession>
<protein>
    <submittedName>
        <fullName evidence="1">Uncharacterized protein</fullName>
    </submittedName>
</protein>
<proteinExistence type="predicted"/>
<dbReference type="AlphaFoldDB" id="A0A075W9Z9"/>
<organism evidence="1 2">
    <name type="scientific">Archaeoglobus fulgidus DSM 8774</name>
    <dbReference type="NCBI Taxonomy" id="1344584"/>
    <lineage>
        <taxon>Archaea</taxon>
        <taxon>Methanobacteriati</taxon>
        <taxon>Methanobacteriota</taxon>
        <taxon>Archaeoglobi</taxon>
        <taxon>Archaeoglobales</taxon>
        <taxon>Archaeoglobaceae</taxon>
        <taxon>Archaeoglobus</taxon>
    </lineage>
</organism>
<evidence type="ECO:0000313" key="1">
    <source>
        <dbReference type="EMBL" id="AIG97215.1"/>
    </source>
</evidence>
<reference evidence="1 2" key="1">
    <citation type="submission" date="2013-07" db="EMBL/GenBank/DDBJ databases">
        <title>Genome of Archaeoglobus fulgidus.</title>
        <authorList>
            <person name="Fiebig A."/>
            <person name="Birkeland N.-K."/>
        </authorList>
    </citation>
    <scope>NUCLEOTIDE SEQUENCE [LARGE SCALE GENOMIC DNA]</scope>
    <source>
        <strain evidence="1 2">DSM 8774</strain>
    </source>
</reference>
<dbReference type="KEGG" id="afg:AFULGI_00004000"/>
<dbReference type="GeneID" id="24793935"/>